<evidence type="ECO:0000256" key="13">
    <source>
        <dbReference type="ARBA" id="ARBA00023136"/>
    </source>
</evidence>
<dbReference type="InterPro" id="IPR003856">
    <property type="entry name" value="LPS_length_determ_N"/>
</dbReference>
<organism evidence="19 20">
    <name type="scientific">Methylosinus sporium</name>
    <dbReference type="NCBI Taxonomy" id="428"/>
    <lineage>
        <taxon>Bacteria</taxon>
        <taxon>Pseudomonadati</taxon>
        <taxon>Pseudomonadota</taxon>
        <taxon>Alphaproteobacteria</taxon>
        <taxon>Hyphomicrobiales</taxon>
        <taxon>Methylocystaceae</taxon>
        <taxon>Methylosinus</taxon>
    </lineage>
</organism>
<evidence type="ECO:0000256" key="6">
    <source>
        <dbReference type="ARBA" id="ARBA00022519"/>
    </source>
</evidence>
<evidence type="ECO:0000256" key="15">
    <source>
        <dbReference type="ARBA" id="ARBA00051245"/>
    </source>
</evidence>
<evidence type="ECO:0000256" key="3">
    <source>
        <dbReference type="ARBA" id="ARBA00008883"/>
    </source>
</evidence>
<protein>
    <recommendedName>
        <fullName evidence="4">non-specific protein-tyrosine kinase</fullName>
        <ecNumber evidence="4">2.7.10.2</ecNumber>
    </recommendedName>
</protein>
<dbReference type="SUPFAM" id="SSF52540">
    <property type="entry name" value="P-loop containing nucleoside triphosphate hydrolases"/>
    <property type="match status" value="1"/>
</dbReference>
<dbReference type="InterPro" id="IPR025669">
    <property type="entry name" value="AAA_dom"/>
</dbReference>
<evidence type="ECO:0000256" key="2">
    <source>
        <dbReference type="ARBA" id="ARBA00007316"/>
    </source>
</evidence>
<comment type="similarity">
    <text evidence="2">Belongs to the CpsD/CapB family.</text>
</comment>
<keyword evidence="8 16" id="KW-0812">Transmembrane</keyword>
<sequence>MPRASAMAEETSGLDFRDVVNFLWRRWKFIASVAAFVVLAAAVYVARQTPLYTASAQMLLDPRKEKIAGQEAFLTEMAYDQFALESQISIIRSTALLRRVVEKEHLVGDPEFGVDAVVGTGALASIRALFSPPEQKAAGRASDDAIASAARLHRAVEAVKRSLAVTRAQGEGLVLTIAFTSPDPAKAARLANAVADAYVVDKLDARFDAAQRASAWLADRIAELRQQLRASEEAVARFRAENNLSGATSYTSLSQEQLGQLNARLVGARSETAEKKARLDILHKIEARGDNIAGLPDVANSGSLGDLRKQLADLSRQEADLLARYSGNHPAVVNLRAQIADVRRSVAAEIQRVAANIRNDFEFAKARQDAVERTLREATGQTDLDATNAITLRELERTAAVNKSMFEDFLQRAKITQEQSTFEARDARVITPAMPPGGPSYPKKMLILLGALAGGLAIGGVGAFALEKLSNGFMTPREVEDALALPLLASFSKIDARELIVDGSALSIPEYLAVKPLSRFNEAFRSLRGAVQMCDVDHPPKVLQFTSTIPKEGKSTLALGFAASAAQSGVKVLLIDGDLRQPSVSHSLKAEKKSGLVDYLLGDAELQSVLIYDDKLRIWGLPAGRKAQNPSDLLASERMKALIAAFREKFDLVIIDSPPIGPVIDPLIVSRIVDKVVYIVRWASTVREMVAHSVDRFGGHSKVAGIVFNQVIDAQAQKYGKHAYSYYYGVRDYNQYYTE</sequence>
<evidence type="ECO:0000256" key="14">
    <source>
        <dbReference type="ARBA" id="ARBA00023137"/>
    </source>
</evidence>
<feature type="transmembrane region" description="Helical" evidence="16">
    <location>
        <begin position="27"/>
        <end position="46"/>
    </location>
</feature>
<evidence type="ECO:0000259" key="17">
    <source>
        <dbReference type="Pfam" id="PF02706"/>
    </source>
</evidence>
<dbReference type="InterPro" id="IPR005702">
    <property type="entry name" value="Wzc-like_C"/>
</dbReference>
<dbReference type="AlphaFoldDB" id="A0A2U1SVI7"/>
<dbReference type="GO" id="GO:0005524">
    <property type="term" value="F:ATP binding"/>
    <property type="evidence" value="ECO:0007669"/>
    <property type="project" value="UniProtKB-KW"/>
</dbReference>
<dbReference type="Pfam" id="PF02706">
    <property type="entry name" value="Wzz"/>
    <property type="match status" value="1"/>
</dbReference>
<gene>
    <name evidence="19" type="ORF">C5689_00400</name>
</gene>
<reference evidence="19 20" key="1">
    <citation type="journal article" date="2018" name="Appl. Microbiol. Biotechnol.">
        <title>Co-cultivation of the strictly anaerobic methanogen Methanosarcina barkeri with aerobic methanotrophs in an oxygen-limited membrane bioreactor.</title>
        <authorList>
            <person name="In 't Zandt M.H."/>
            <person name="van den Bosch T.J.M."/>
            <person name="Rijkers R."/>
            <person name="van Kessel M.A.H.J."/>
            <person name="Jetten M.S.M."/>
            <person name="Welte C.U."/>
        </authorList>
    </citation>
    <scope>NUCLEOTIDE SEQUENCE [LARGE SCALE GENOMIC DNA]</scope>
    <source>
        <strain evidence="19 20">DSM 17706</strain>
    </source>
</reference>
<evidence type="ECO:0000256" key="7">
    <source>
        <dbReference type="ARBA" id="ARBA00022679"/>
    </source>
</evidence>
<keyword evidence="20" id="KW-1185">Reference proteome</keyword>
<dbReference type="InterPro" id="IPR050445">
    <property type="entry name" value="Bact_polysacc_biosynth/exp"/>
</dbReference>
<keyword evidence="5" id="KW-1003">Cell membrane</keyword>
<dbReference type="InterPro" id="IPR027417">
    <property type="entry name" value="P-loop_NTPase"/>
</dbReference>
<dbReference type="CDD" id="cd05387">
    <property type="entry name" value="BY-kinase"/>
    <property type="match status" value="1"/>
</dbReference>
<accession>A0A2U1SVI7</accession>
<feature type="domain" description="Polysaccharide chain length determinant N-terminal" evidence="17">
    <location>
        <begin position="14"/>
        <end position="103"/>
    </location>
</feature>
<dbReference type="Proteomes" id="UP000245137">
    <property type="component" value="Unassembled WGS sequence"/>
</dbReference>
<feature type="domain" description="AAA" evidence="18">
    <location>
        <begin position="553"/>
        <end position="660"/>
    </location>
</feature>
<dbReference type="NCBIfam" id="TIGR01007">
    <property type="entry name" value="eps_fam"/>
    <property type="match status" value="1"/>
</dbReference>
<evidence type="ECO:0000256" key="11">
    <source>
        <dbReference type="ARBA" id="ARBA00022840"/>
    </source>
</evidence>
<keyword evidence="7" id="KW-0808">Transferase</keyword>
<proteinExistence type="inferred from homology"/>
<evidence type="ECO:0000256" key="10">
    <source>
        <dbReference type="ARBA" id="ARBA00022777"/>
    </source>
</evidence>
<comment type="caution">
    <text evidence="19">The sequence shown here is derived from an EMBL/GenBank/DDBJ whole genome shotgun (WGS) entry which is preliminary data.</text>
</comment>
<keyword evidence="10" id="KW-0418">Kinase</keyword>
<dbReference type="Pfam" id="PF13614">
    <property type="entry name" value="AAA_31"/>
    <property type="match status" value="1"/>
</dbReference>
<keyword evidence="6" id="KW-0997">Cell inner membrane</keyword>
<evidence type="ECO:0000256" key="9">
    <source>
        <dbReference type="ARBA" id="ARBA00022741"/>
    </source>
</evidence>
<dbReference type="Gene3D" id="3.40.50.300">
    <property type="entry name" value="P-loop containing nucleotide triphosphate hydrolases"/>
    <property type="match status" value="1"/>
</dbReference>
<dbReference type="EMBL" id="PUIV01000001">
    <property type="protein sequence ID" value="PWB95618.1"/>
    <property type="molecule type" value="Genomic_DNA"/>
</dbReference>
<dbReference type="EC" id="2.7.10.2" evidence="4"/>
<evidence type="ECO:0000256" key="1">
    <source>
        <dbReference type="ARBA" id="ARBA00004429"/>
    </source>
</evidence>
<keyword evidence="12 16" id="KW-1133">Transmembrane helix</keyword>
<evidence type="ECO:0000256" key="8">
    <source>
        <dbReference type="ARBA" id="ARBA00022692"/>
    </source>
</evidence>
<evidence type="ECO:0000313" key="20">
    <source>
        <dbReference type="Proteomes" id="UP000245137"/>
    </source>
</evidence>
<comment type="similarity">
    <text evidence="3">Belongs to the etk/wzc family.</text>
</comment>
<keyword evidence="9" id="KW-0547">Nucleotide-binding</keyword>
<name>A0A2U1SVI7_METSR</name>
<evidence type="ECO:0000256" key="4">
    <source>
        <dbReference type="ARBA" id="ARBA00011903"/>
    </source>
</evidence>
<keyword evidence="13 16" id="KW-0472">Membrane</keyword>
<dbReference type="GO" id="GO:0004715">
    <property type="term" value="F:non-membrane spanning protein tyrosine kinase activity"/>
    <property type="evidence" value="ECO:0007669"/>
    <property type="project" value="UniProtKB-EC"/>
</dbReference>
<evidence type="ECO:0000259" key="18">
    <source>
        <dbReference type="Pfam" id="PF13614"/>
    </source>
</evidence>
<dbReference type="GO" id="GO:0005886">
    <property type="term" value="C:plasma membrane"/>
    <property type="evidence" value="ECO:0007669"/>
    <property type="project" value="UniProtKB-SubCell"/>
</dbReference>
<keyword evidence="14" id="KW-0829">Tyrosine-protein kinase</keyword>
<dbReference type="PANTHER" id="PTHR32309">
    <property type="entry name" value="TYROSINE-PROTEIN KINASE"/>
    <property type="match status" value="1"/>
</dbReference>
<keyword evidence="11" id="KW-0067">ATP-binding</keyword>
<evidence type="ECO:0000256" key="16">
    <source>
        <dbReference type="SAM" id="Phobius"/>
    </source>
</evidence>
<evidence type="ECO:0000313" key="19">
    <source>
        <dbReference type="EMBL" id="PWB95618.1"/>
    </source>
</evidence>
<evidence type="ECO:0000256" key="5">
    <source>
        <dbReference type="ARBA" id="ARBA00022475"/>
    </source>
</evidence>
<dbReference type="PANTHER" id="PTHR32309:SF13">
    <property type="entry name" value="FERRIC ENTEROBACTIN TRANSPORT PROTEIN FEPE"/>
    <property type="match status" value="1"/>
</dbReference>
<comment type="subcellular location">
    <subcellularLocation>
        <location evidence="1">Cell inner membrane</location>
        <topology evidence="1">Multi-pass membrane protein</topology>
    </subcellularLocation>
</comment>
<comment type="catalytic activity">
    <reaction evidence="15">
        <text>L-tyrosyl-[protein] + ATP = O-phospho-L-tyrosyl-[protein] + ADP + H(+)</text>
        <dbReference type="Rhea" id="RHEA:10596"/>
        <dbReference type="Rhea" id="RHEA-COMP:10136"/>
        <dbReference type="Rhea" id="RHEA-COMP:20101"/>
        <dbReference type="ChEBI" id="CHEBI:15378"/>
        <dbReference type="ChEBI" id="CHEBI:30616"/>
        <dbReference type="ChEBI" id="CHEBI:46858"/>
        <dbReference type="ChEBI" id="CHEBI:61978"/>
        <dbReference type="ChEBI" id="CHEBI:456216"/>
        <dbReference type="EC" id="2.7.10.2"/>
    </reaction>
</comment>
<evidence type="ECO:0000256" key="12">
    <source>
        <dbReference type="ARBA" id="ARBA00022989"/>
    </source>
</evidence>